<sequence>MCDSEFRTLRIDPRFPFQNQTKACYTNYCDFYKCKRLLGEESDDCKIFKRYFETICPNYWIEHWDELREKGAFPGPI</sequence>
<proteinExistence type="predicted"/>
<keyword evidence="2" id="KW-1185">Reference proteome</keyword>
<gene>
    <name evidence="1" type="ORF">MSG28_005392</name>
</gene>
<name>A0ACC0JR01_CHOFU</name>
<evidence type="ECO:0000313" key="1">
    <source>
        <dbReference type="EMBL" id="KAI8426611.1"/>
    </source>
</evidence>
<evidence type="ECO:0000313" key="2">
    <source>
        <dbReference type="Proteomes" id="UP001064048"/>
    </source>
</evidence>
<accession>A0ACC0JR01</accession>
<dbReference type="EMBL" id="CM046108">
    <property type="protein sequence ID" value="KAI8426611.1"/>
    <property type="molecule type" value="Genomic_DNA"/>
</dbReference>
<dbReference type="Proteomes" id="UP001064048">
    <property type="component" value="Chromosome 8"/>
</dbReference>
<organism evidence="1 2">
    <name type="scientific">Choristoneura fumiferana</name>
    <name type="common">Spruce budworm moth</name>
    <name type="synonym">Archips fumiferana</name>
    <dbReference type="NCBI Taxonomy" id="7141"/>
    <lineage>
        <taxon>Eukaryota</taxon>
        <taxon>Metazoa</taxon>
        <taxon>Ecdysozoa</taxon>
        <taxon>Arthropoda</taxon>
        <taxon>Hexapoda</taxon>
        <taxon>Insecta</taxon>
        <taxon>Pterygota</taxon>
        <taxon>Neoptera</taxon>
        <taxon>Endopterygota</taxon>
        <taxon>Lepidoptera</taxon>
        <taxon>Glossata</taxon>
        <taxon>Ditrysia</taxon>
        <taxon>Tortricoidea</taxon>
        <taxon>Tortricidae</taxon>
        <taxon>Tortricinae</taxon>
        <taxon>Choristoneura</taxon>
    </lineage>
</organism>
<comment type="caution">
    <text evidence="1">The sequence shown here is derived from an EMBL/GenBank/DDBJ whole genome shotgun (WGS) entry which is preliminary data.</text>
</comment>
<protein>
    <submittedName>
        <fullName evidence="1">Uncharacterized protein</fullName>
    </submittedName>
</protein>
<reference evidence="1 2" key="1">
    <citation type="journal article" date="2022" name="Genome Biol. Evol.">
        <title>The Spruce Budworm Genome: Reconstructing the Evolutionary History of Antifreeze Proteins.</title>
        <authorList>
            <person name="Beliveau C."/>
            <person name="Gagne P."/>
            <person name="Picq S."/>
            <person name="Vernygora O."/>
            <person name="Keeling C.I."/>
            <person name="Pinkney K."/>
            <person name="Doucet D."/>
            <person name="Wen F."/>
            <person name="Johnston J.S."/>
            <person name="Maaroufi H."/>
            <person name="Boyle B."/>
            <person name="Laroche J."/>
            <person name="Dewar K."/>
            <person name="Juretic N."/>
            <person name="Blackburn G."/>
            <person name="Nisole A."/>
            <person name="Brunet B."/>
            <person name="Brandao M."/>
            <person name="Lumley L."/>
            <person name="Duan J."/>
            <person name="Quan G."/>
            <person name="Lucarotti C.J."/>
            <person name="Roe A.D."/>
            <person name="Sperling F.A.H."/>
            <person name="Levesque R.C."/>
            <person name="Cusson M."/>
        </authorList>
    </citation>
    <scope>NUCLEOTIDE SEQUENCE [LARGE SCALE GENOMIC DNA]</scope>
    <source>
        <strain evidence="1">Glfc:IPQL:Cfum</strain>
    </source>
</reference>